<dbReference type="InterPro" id="IPR005467">
    <property type="entry name" value="His_kinase_dom"/>
</dbReference>
<dbReference type="FunFam" id="3.30.565.10:FF:000006">
    <property type="entry name" value="Sensor histidine kinase WalK"/>
    <property type="match status" value="1"/>
</dbReference>
<dbReference type="Gene3D" id="1.10.287.130">
    <property type="match status" value="1"/>
</dbReference>
<dbReference type="SUPFAM" id="SSF158472">
    <property type="entry name" value="HAMP domain-like"/>
    <property type="match status" value="1"/>
</dbReference>
<keyword evidence="9 17" id="KW-0418">Kinase</keyword>
<keyword evidence="5" id="KW-0597">Phosphoprotein</keyword>
<evidence type="ECO:0000313" key="18">
    <source>
        <dbReference type="Proteomes" id="UP000593601"/>
    </source>
</evidence>
<dbReference type="Gene3D" id="6.10.340.10">
    <property type="match status" value="1"/>
</dbReference>
<keyword evidence="11 14" id="KW-1133">Transmembrane helix</keyword>
<evidence type="ECO:0000256" key="2">
    <source>
        <dbReference type="ARBA" id="ARBA00004651"/>
    </source>
</evidence>
<dbReference type="PANTHER" id="PTHR45528">
    <property type="entry name" value="SENSOR HISTIDINE KINASE CPXA"/>
    <property type="match status" value="1"/>
</dbReference>
<evidence type="ECO:0000259" key="15">
    <source>
        <dbReference type="PROSITE" id="PS50109"/>
    </source>
</evidence>
<dbReference type="PANTHER" id="PTHR45528:SF1">
    <property type="entry name" value="SENSOR HISTIDINE KINASE CPXA"/>
    <property type="match status" value="1"/>
</dbReference>
<keyword evidence="13 14" id="KW-0472">Membrane</keyword>
<sequence>MKNRLYSKFLIVYGMLGIACFILISTFGSHLIGQKVTNSVSASLYKEAAKIAENQGSRYYKDKDSLSDTYETLKSLSNYQNSQIWILGTTGDILLNTEMPLDEEHLEHIDHFDPLALGSDFYSTGRFFNYFDQEMLTVMMPITSNLVTRGYVAIHTDMDEIYRQRESILAVVYLLFLVIYALFFLILFLFSVSVYRPLAKITTGAREYADGNLTYNIPVRSNDEMGYLASTLNYMSDELNKTNEYQHKFVANISHDFRSPLTSIKGYVEAIKDGTIPQEMQGKYLDIVLFETERLNKLTKSMLTLNALDRKGQFLDITSFDINAVIKNTAAAFEVICTSKRITIQLLLAAQTLYVSADIGKIQQVLYNLIDNAVKFSDKDSTIYVETTEKHGKVFVSIKDTGMGIPSESLPKIWDRFYKTDASRGKDRKGTGLGLSIVKEIINAHNQNINVISTEGVGTEFVFTLDKGKTPSIGSRGASS</sequence>
<dbReference type="PROSITE" id="PS50109">
    <property type="entry name" value="HIS_KIN"/>
    <property type="match status" value="1"/>
</dbReference>
<dbReference type="CDD" id="cd00082">
    <property type="entry name" value="HisKA"/>
    <property type="match status" value="1"/>
</dbReference>
<evidence type="ECO:0000256" key="1">
    <source>
        <dbReference type="ARBA" id="ARBA00000085"/>
    </source>
</evidence>
<dbReference type="InterPro" id="IPR003661">
    <property type="entry name" value="HisK_dim/P_dom"/>
</dbReference>
<dbReference type="InterPro" id="IPR003594">
    <property type="entry name" value="HATPase_dom"/>
</dbReference>
<dbReference type="InterPro" id="IPR003660">
    <property type="entry name" value="HAMP_dom"/>
</dbReference>
<dbReference type="CDD" id="cd06225">
    <property type="entry name" value="HAMP"/>
    <property type="match status" value="1"/>
</dbReference>
<protein>
    <recommendedName>
        <fullName evidence="3">histidine kinase</fullName>
        <ecNumber evidence="3">2.7.13.3</ecNumber>
    </recommendedName>
</protein>
<gene>
    <name evidence="17" type="ORF">INP51_04920</name>
</gene>
<dbReference type="PROSITE" id="PS51257">
    <property type="entry name" value="PROKAR_LIPOPROTEIN"/>
    <property type="match status" value="1"/>
</dbReference>
<dbReference type="InterPro" id="IPR050398">
    <property type="entry name" value="HssS/ArlS-like"/>
</dbReference>
<feature type="transmembrane region" description="Helical" evidence="14">
    <location>
        <begin position="168"/>
        <end position="190"/>
    </location>
</feature>
<dbReference type="GO" id="GO:0005886">
    <property type="term" value="C:plasma membrane"/>
    <property type="evidence" value="ECO:0007669"/>
    <property type="project" value="UniProtKB-SubCell"/>
</dbReference>
<dbReference type="PRINTS" id="PR00344">
    <property type="entry name" value="BCTRLSENSOR"/>
</dbReference>
<name>A0A7M2RJW9_9FIRM</name>
<dbReference type="AlphaFoldDB" id="A0A7M2RJW9"/>
<evidence type="ECO:0000256" key="8">
    <source>
        <dbReference type="ARBA" id="ARBA00022741"/>
    </source>
</evidence>
<comment type="subcellular location">
    <subcellularLocation>
        <location evidence="2">Cell membrane</location>
        <topology evidence="2">Multi-pass membrane protein</topology>
    </subcellularLocation>
</comment>
<dbReference type="Pfam" id="PF00512">
    <property type="entry name" value="HisKA"/>
    <property type="match status" value="1"/>
</dbReference>
<evidence type="ECO:0000256" key="6">
    <source>
        <dbReference type="ARBA" id="ARBA00022679"/>
    </source>
</evidence>
<evidence type="ECO:0000256" key="12">
    <source>
        <dbReference type="ARBA" id="ARBA00023012"/>
    </source>
</evidence>
<keyword evidence="6" id="KW-0808">Transferase</keyword>
<keyword evidence="12" id="KW-0902">Two-component regulatory system</keyword>
<dbReference type="PROSITE" id="PS50885">
    <property type="entry name" value="HAMP"/>
    <property type="match status" value="1"/>
</dbReference>
<evidence type="ECO:0000256" key="10">
    <source>
        <dbReference type="ARBA" id="ARBA00022840"/>
    </source>
</evidence>
<dbReference type="CDD" id="cd00075">
    <property type="entry name" value="HATPase"/>
    <property type="match status" value="1"/>
</dbReference>
<evidence type="ECO:0000256" key="11">
    <source>
        <dbReference type="ARBA" id="ARBA00022989"/>
    </source>
</evidence>
<dbReference type="Proteomes" id="UP000593601">
    <property type="component" value="Chromosome"/>
</dbReference>
<dbReference type="Pfam" id="PF00672">
    <property type="entry name" value="HAMP"/>
    <property type="match status" value="1"/>
</dbReference>
<proteinExistence type="predicted"/>
<evidence type="ECO:0000256" key="7">
    <source>
        <dbReference type="ARBA" id="ARBA00022692"/>
    </source>
</evidence>
<dbReference type="KEGG" id="bliq:INP51_04920"/>
<dbReference type="InterPro" id="IPR036890">
    <property type="entry name" value="HATPase_C_sf"/>
</dbReference>
<keyword evidence="10" id="KW-0067">ATP-binding</keyword>
<dbReference type="SMART" id="SM00388">
    <property type="entry name" value="HisKA"/>
    <property type="match status" value="1"/>
</dbReference>
<organism evidence="17 18">
    <name type="scientific">Blautia liquoris</name>
    <dbReference type="NCBI Taxonomy" id="2779518"/>
    <lineage>
        <taxon>Bacteria</taxon>
        <taxon>Bacillati</taxon>
        <taxon>Bacillota</taxon>
        <taxon>Clostridia</taxon>
        <taxon>Lachnospirales</taxon>
        <taxon>Lachnospiraceae</taxon>
        <taxon>Blautia</taxon>
    </lineage>
</organism>
<dbReference type="GO" id="GO:0000155">
    <property type="term" value="F:phosphorelay sensor kinase activity"/>
    <property type="evidence" value="ECO:0007669"/>
    <property type="project" value="InterPro"/>
</dbReference>
<reference evidence="17 18" key="1">
    <citation type="submission" date="2020-10" db="EMBL/GenBank/DDBJ databases">
        <title>Blautia liquoris sp.nov., isolated from the mud in a fermentation cellar used for the production of Chinese strong-flavoured liquor.</title>
        <authorList>
            <person name="Lu L."/>
        </authorList>
    </citation>
    <scope>NUCLEOTIDE SEQUENCE [LARGE SCALE GENOMIC DNA]</scope>
    <source>
        <strain evidence="17 18">LZLJ-3</strain>
    </source>
</reference>
<keyword evidence="18" id="KW-1185">Reference proteome</keyword>
<feature type="domain" description="HAMP" evidence="16">
    <location>
        <begin position="196"/>
        <end position="244"/>
    </location>
</feature>
<evidence type="ECO:0000256" key="13">
    <source>
        <dbReference type="ARBA" id="ARBA00023136"/>
    </source>
</evidence>
<evidence type="ECO:0000313" key="17">
    <source>
        <dbReference type="EMBL" id="QOV20294.1"/>
    </source>
</evidence>
<dbReference type="InterPro" id="IPR036097">
    <property type="entry name" value="HisK_dim/P_sf"/>
</dbReference>
<keyword evidence="8" id="KW-0547">Nucleotide-binding</keyword>
<dbReference type="InterPro" id="IPR004358">
    <property type="entry name" value="Sig_transdc_His_kin-like_C"/>
</dbReference>
<evidence type="ECO:0000256" key="3">
    <source>
        <dbReference type="ARBA" id="ARBA00012438"/>
    </source>
</evidence>
<evidence type="ECO:0000259" key="16">
    <source>
        <dbReference type="PROSITE" id="PS50885"/>
    </source>
</evidence>
<dbReference type="RefSeq" id="WP_193736614.1">
    <property type="nucleotide sequence ID" value="NZ_CP063304.1"/>
</dbReference>
<dbReference type="Gene3D" id="3.30.565.10">
    <property type="entry name" value="Histidine kinase-like ATPase, C-terminal domain"/>
    <property type="match status" value="1"/>
</dbReference>
<dbReference type="SUPFAM" id="SSF47384">
    <property type="entry name" value="Homodimeric domain of signal transducing histidine kinase"/>
    <property type="match status" value="1"/>
</dbReference>
<dbReference type="SMART" id="SM00304">
    <property type="entry name" value="HAMP"/>
    <property type="match status" value="1"/>
</dbReference>
<comment type="catalytic activity">
    <reaction evidence="1">
        <text>ATP + protein L-histidine = ADP + protein N-phospho-L-histidine.</text>
        <dbReference type="EC" id="2.7.13.3"/>
    </reaction>
</comment>
<dbReference type="EMBL" id="CP063304">
    <property type="protein sequence ID" value="QOV20294.1"/>
    <property type="molecule type" value="Genomic_DNA"/>
</dbReference>
<keyword evidence="4" id="KW-1003">Cell membrane</keyword>
<feature type="transmembrane region" description="Helical" evidence="14">
    <location>
        <begin position="6"/>
        <end position="27"/>
    </location>
</feature>
<evidence type="ECO:0000256" key="4">
    <source>
        <dbReference type="ARBA" id="ARBA00022475"/>
    </source>
</evidence>
<dbReference type="GO" id="GO:0005524">
    <property type="term" value="F:ATP binding"/>
    <property type="evidence" value="ECO:0007669"/>
    <property type="project" value="UniProtKB-KW"/>
</dbReference>
<evidence type="ECO:0000256" key="14">
    <source>
        <dbReference type="SAM" id="Phobius"/>
    </source>
</evidence>
<dbReference type="SUPFAM" id="SSF55874">
    <property type="entry name" value="ATPase domain of HSP90 chaperone/DNA topoisomerase II/histidine kinase"/>
    <property type="match status" value="1"/>
</dbReference>
<dbReference type="EC" id="2.7.13.3" evidence="3"/>
<evidence type="ECO:0000256" key="5">
    <source>
        <dbReference type="ARBA" id="ARBA00022553"/>
    </source>
</evidence>
<feature type="domain" description="Histidine kinase" evidence="15">
    <location>
        <begin position="252"/>
        <end position="469"/>
    </location>
</feature>
<accession>A0A7M2RJW9</accession>
<keyword evidence="7 14" id="KW-0812">Transmembrane</keyword>
<dbReference type="SMART" id="SM00387">
    <property type="entry name" value="HATPase_c"/>
    <property type="match status" value="1"/>
</dbReference>
<evidence type="ECO:0000256" key="9">
    <source>
        <dbReference type="ARBA" id="ARBA00022777"/>
    </source>
</evidence>
<dbReference type="Pfam" id="PF02518">
    <property type="entry name" value="HATPase_c"/>
    <property type="match status" value="1"/>
</dbReference>